<dbReference type="Pfam" id="PF08240">
    <property type="entry name" value="ADH_N"/>
    <property type="match status" value="1"/>
</dbReference>
<dbReference type="PROSITE" id="PS00059">
    <property type="entry name" value="ADH_ZINC"/>
    <property type="match status" value="1"/>
</dbReference>
<name>A0ABP0F9Y5_CLALP</name>
<evidence type="ECO:0000256" key="1">
    <source>
        <dbReference type="ARBA" id="ARBA00022723"/>
    </source>
</evidence>
<dbReference type="InterPro" id="IPR002328">
    <property type="entry name" value="ADH_Zn_CS"/>
</dbReference>
<dbReference type="InterPro" id="IPR036291">
    <property type="entry name" value="NAD(P)-bd_dom_sf"/>
</dbReference>
<evidence type="ECO:0000256" key="2">
    <source>
        <dbReference type="ARBA" id="ARBA00022833"/>
    </source>
</evidence>
<proteinExistence type="inferred from homology"/>
<organism evidence="6 7">
    <name type="scientific">Clavelina lepadiformis</name>
    <name type="common">Light-bulb sea squirt</name>
    <name type="synonym">Ascidia lepadiformis</name>
    <dbReference type="NCBI Taxonomy" id="159417"/>
    <lineage>
        <taxon>Eukaryota</taxon>
        <taxon>Metazoa</taxon>
        <taxon>Chordata</taxon>
        <taxon>Tunicata</taxon>
        <taxon>Ascidiacea</taxon>
        <taxon>Aplousobranchia</taxon>
        <taxon>Clavelinidae</taxon>
        <taxon>Clavelina</taxon>
    </lineage>
</organism>
<dbReference type="InterPro" id="IPR050129">
    <property type="entry name" value="Zn_alcohol_dh"/>
</dbReference>
<accession>A0ABP0F9Y5</accession>
<dbReference type="Gene3D" id="3.90.180.10">
    <property type="entry name" value="Medium-chain alcohol dehydrogenases, catalytic domain"/>
    <property type="match status" value="1"/>
</dbReference>
<dbReference type="Gene3D" id="3.40.50.720">
    <property type="entry name" value="NAD(P)-binding Rossmann-like Domain"/>
    <property type="match status" value="1"/>
</dbReference>
<keyword evidence="1 4" id="KW-0479">Metal-binding</keyword>
<evidence type="ECO:0000256" key="3">
    <source>
        <dbReference type="ARBA" id="ARBA00023002"/>
    </source>
</evidence>
<dbReference type="PANTHER" id="PTHR43401">
    <property type="entry name" value="L-THREONINE 3-DEHYDROGENASE"/>
    <property type="match status" value="1"/>
</dbReference>
<dbReference type="Pfam" id="PF00107">
    <property type="entry name" value="ADH_zinc_N"/>
    <property type="match status" value="1"/>
</dbReference>
<dbReference type="InterPro" id="IPR013154">
    <property type="entry name" value="ADH-like_N"/>
</dbReference>
<dbReference type="SMART" id="SM00829">
    <property type="entry name" value="PKS_ER"/>
    <property type="match status" value="1"/>
</dbReference>
<dbReference type="InterPro" id="IPR013149">
    <property type="entry name" value="ADH-like_C"/>
</dbReference>
<comment type="cofactor">
    <cofactor evidence="4">
        <name>Zn(2+)</name>
        <dbReference type="ChEBI" id="CHEBI:29105"/>
    </cofactor>
</comment>
<dbReference type="EMBL" id="CAWYQH010000013">
    <property type="protein sequence ID" value="CAK8675255.1"/>
    <property type="molecule type" value="Genomic_DNA"/>
</dbReference>
<evidence type="ECO:0000313" key="6">
    <source>
        <dbReference type="EMBL" id="CAK8675255.1"/>
    </source>
</evidence>
<gene>
    <name evidence="6" type="ORF">CVLEPA_LOCUS4851</name>
</gene>
<comment type="similarity">
    <text evidence="4">Belongs to the zinc-containing alcohol dehydrogenase family.</text>
</comment>
<comment type="caution">
    <text evidence="6">The sequence shown here is derived from an EMBL/GenBank/DDBJ whole genome shotgun (WGS) entry which is preliminary data.</text>
</comment>
<evidence type="ECO:0000259" key="5">
    <source>
        <dbReference type="SMART" id="SM00829"/>
    </source>
</evidence>
<dbReference type="SUPFAM" id="SSF50129">
    <property type="entry name" value="GroES-like"/>
    <property type="match status" value="1"/>
</dbReference>
<evidence type="ECO:0000313" key="7">
    <source>
        <dbReference type="Proteomes" id="UP001642483"/>
    </source>
</evidence>
<dbReference type="PANTHER" id="PTHR43401:SF2">
    <property type="entry name" value="L-THREONINE 3-DEHYDROGENASE"/>
    <property type="match status" value="1"/>
</dbReference>
<evidence type="ECO:0000256" key="4">
    <source>
        <dbReference type="RuleBase" id="RU361277"/>
    </source>
</evidence>
<keyword evidence="7" id="KW-1185">Reference proteome</keyword>
<dbReference type="Proteomes" id="UP001642483">
    <property type="component" value="Unassembled WGS sequence"/>
</dbReference>
<keyword evidence="2 4" id="KW-0862">Zinc</keyword>
<feature type="domain" description="Enoyl reductase (ER)" evidence="5">
    <location>
        <begin position="13"/>
        <end position="354"/>
    </location>
</feature>
<reference evidence="6 7" key="1">
    <citation type="submission" date="2024-02" db="EMBL/GenBank/DDBJ databases">
        <authorList>
            <person name="Daric V."/>
            <person name="Darras S."/>
        </authorList>
    </citation>
    <scope>NUCLEOTIDE SEQUENCE [LARGE SCALE GENOMIC DNA]</scope>
</reference>
<dbReference type="InterPro" id="IPR011032">
    <property type="entry name" value="GroES-like_sf"/>
</dbReference>
<sequence>MEDIPKEMVCLQKTTASKGYQCMKIQTPFPVNDEVLIKIKKVAICGSDINLYMWNETAKVIAALPFIPGHEATGIVVRKGPDVKNLKVGDRIAVENHFFCGKCFQCKEDRGDICASLNQYGHGKGTIHGGCCEYSVVSEKYCYRLQYGISDVAAVLLEPMGVAHNAIERLEVDGEAVLVIGCGPVGLFAVSCAKALGATKVFAVDVLEERLDLARKMGANETFNSKEGGSQKVKEEIMKITSGVGIGRICEASGAASMLNGCFSYLRKGGRITLVGLPKKPLHVENVLQDILFKSLNLNTVHGRRIFHTWEECEKLIADGKVDPLPVVSHQLPISKFEEAFKALLSGNACKIIMDPQL</sequence>
<keyword evidence="3" id="KW-0560">Oxidoreductase</keyword>
<dbReference type="SUPFAM" id="SSF51735">
    <property type="entry name" value="NAD(P)-binding Rossmann-fold domains"/>
    <property type="match status" value="1"/>
</dbReference>
<dbReference type="InterPro" id="IPR020843">
    <property type="entry name" value="ER"/>
</dbReference>
<protein>
    <recommendedName>
        <fullName evidence="5">Enoyl reductase (ER) domain-containing protein</fullName>
    </recommendedName>
</protein>